<dbReference type="EMBL" id="JAYMYS010000004">
    <property type="protein sequence ID" value="KAK7394924.1"/>
    <property type="molecule type" value="Genomic_DNA"/>
</dbReference>
<organism evidence="1 2">
    <name type="scientific">Psophocarpus tetragonolobus</name>
    <name type="common">Winged bean</name>
    <name type="synonym">Dolichos tetragonolobus</name>
    <dbReference type="NCBI Taxonomy" id="3891"/>
    <lineage>
        <taxon>Eukaryota</taxon>
        <taxon>Viridiplantae</taxon>
        <taxon>Streptophyta</taxon>
        <taxon>Embryophyta</taxon>
        <taxon>Tracheophyta</taxon>
        <taxon>Spermatophyta</taxon>
        <taxon>Magnoliopsida</taxon>
        <taxon>eudicotyledons</taxon>
        <taxon>Gunneridae</taxon>
        <taxon>Pentapetalae</taxon>
        <taxon>rosids</taxon>
        <taxon>fabids</taxon>
        <taxon>Fabales</taxon>
        <taxon>Fabaceae</taxon>
        <taxon>Papilionoideae</taxon>
        <taxon>50 kb inversion clade</taxon>
        <taxon>NPAAA clade</taxon>
        <taxon>indigoferoid/millettioid clade</taxon>
        <taxon>Phaseoleae</taxon>
        <taxon>Psophocarpus</taxon>
    </lineage>
</organism>
<evidence type="ECO:0000313" key="2">
    <source>
        <dbReference type="Proteomes" id="UP001386955"/>
    </source>
</evidence>
<sequence length="78" mass="8859">MHCGVEVGFVSCSPQKRKTRVTFMCNKKENEMGNEEDKAWSKYSIHPKWLLLSFCFSYMVCALPHPSLSLSPLCGAFP</sequence>
<comment type="caution">
    <text evidence="1">The sequence shown here is derived from an EMBL/GenBank/DDBJ whole genome shotgun (WGS) entry which is preliminary data.</text>
</comment>
<reference evidence="1 2" key="1">
    <citation type="submission" date="2024-01" db="EMBL/GenBank/DDBJ databases">
        <title>The genomes of 5 underutilized Papilionoideae crops provide insights into root nodulation and disease resistanc.</title>
        <authorList>
            <person name="Jiang F."/>
        </authorList>
    </citation>
    <scope>NUCLEOTIDE SEQUENCE [LARGE SCALE GENOMIC DNA]</scope>
    <source>
        <strain evidence="1">DUOXIRENSHENG_FW03</strain>
        <tissue evidence="1">Leaves</tissue>
    </source>
</reference>
<proteinExistence type="predicted"/>
<dbReference type="Proteomes" id="UP001386955">
    <property type="component" value="Unassembled WGS sequence"/>
</dbReference>
<gene>
    <name evidence="1" type="ORF">VNO78_15465</name>
</gene>
<evidence type="ECO:0000313" key="1">
    <source>
        <dbReference type="EMBL" id="KAK7394924.1"/>
    </source>
</evidence>
<keyword evidence="2" id="KW-1185">Reference proteome</keyword>
<protein>
    <submittedName>
        <fullName evidence="1">Uncharacterized protein</fullName>
    </submittedName>
</protein>
<name>A0AAN9SG46_PSOTE</name>
<dbReference type="AlphaFoldDB" id="A0AAN9SG46"/>
<accession>A0AAN9SG46</accession>